<gene>
    <name evidence="1" type="ORF">GCM10022224_062980</name>
</gene>
<organism evidence="1 2">
    <name type="scientific">Nonomuraea antimicrobica</name>
    <dbReference type="NCBI Taxonomy" id="561173"/>
    <lineage>
        <taxon>Bacteria</taxon>
        <taxon>Bacillati</taxon>
        <taxon>Actinomycetota</taxon>
        <taxon>Actinomycetes</taxon>
        <taxon>Streptosporangiales</taxon>
        <taxon>Streptosporangiaceae</taxon>
        <taxon>Nonomuraea</taxon>
    </lineage>
</organism>
<evidence type="ECO:0000313" key="1">
    <source>
        <dbReference type="EMBL" id="GAA3688930.1"/>
    </source>
</evidence>
<reference evidence="2" key="1">
    <citation type="journal article" date="2019" name="Int. J. Syst. Evol. Microbiol.">
        <title>The Global Catalogue of Microorganisms (GCM) 10K type strain sequencing project: providing services to taxonomists for standard genome sequencing and annotation.</title>
        <authorList>
            <consortium name="The Broad Institute Genomics Platform"/>
            <consortium name="The Broad Institute Genome Sequencing Center for Infectious Disease"/>
            <person name="Wu L."/>
            <person name="Ma J."/>
        </authorList>
    </citation>
    <scope>NUCLEOTIDE SEQUENCE [LARGE SCALE GENOMIC DNA]</scope>
    <source>
        <strain evidence="2">JCM 16904</strain>
    </source>
</reference>
<evidence type="ECO:0008006" key="3">
    <source>
        <dbReference type="Google" id="ProtNLM"/>
    </source>
</evidence>
<protein>
    <recommendedName>
        <fullName evidence="3">DUF4332 domain-containing protein</fullName>
    </recommendedName>
</protein>
<accession>A0ABP7CJK0</accession>
<proteinExistence type="predicted"/>
<dbReference type="EMBL" id="BAAAZP010000111">
    <property type="protein sequence ID" value="GAA3688930.1"/>
    <property type="molecule type" value="Genomic_DNA"/>
</dbReference>
<evidence type="ECO:0000313" key="2">
    <source>
        <dbReference type="Proteomes" id="UP001500902"/>
    </source>
</evidence>
<comment type="caution">
    <text evidence="1">The sequence shown here is derived from an EMBL/GenBank/DDBJ whole genome shotgun (WGS) entry which is preliminary data.</text>
</comment>
<dbReference type="Proteomes" id="UP001500902">
    <property type="component" value="Unassembled WGS sequence"/>
</dbReference>
<keyword evidence="2" id="KW-1185">Reference proteome</keyword>
<sequence>MTEWDGDLPHGFTQGEVRRWRAAGFGPGEAADWRAAGVTAPADARLWRTASATPATVIAWQRAGMTPKEAVRWHELGVAAHDAARRHLAGERPRRVSWLARLAAPEPGEHCDATVAATLRRLLRADVPADVARAYADAGWDGAEAEQWARRRVDQGDARVFLALGFTPAEAARIGLPAVEVMAAWWAAVPLAEVAAWCCAGLSPEEAAGQRAAGVTAEQAGVLRALSAADPGS</sequence>
<name>A0ABP7CJK0_9ACTN</name>
<dbReference type="RefSeq" id="WP_344886386.1">
    <property type="nucleotide sequence ID" value="NZ_BAAAZP010000111.1"/>
</dbReference>